<feature type="compositionally biased region" description="Basic and acidic residues" evidence="2">
    <location>
        <begin position="810"/>
        <end position="821"/>
    </location>
</feature>
<feature type="region of interest" description="Disordered" evidence="2">
    <location>
        <begin position="147"/>
        <end position="171"/>
    </location>
</feature>
<dbReference type="OrthoDB" id="2148418at2759"/>
<reference evidence="3" key="1">
    <citation type="submission" date="2021-02" db="EMBL/GenBank/DDBJ databases">
        <authorList>
            <person name="Palmer J.M."/>
        </authorList>
    </citation>
    <scope>NUCLEOTIDE SEQUENCE</scope>
    <source>
        <strain evidence="3">SCRP23</strain>
    </source>
</reference>
<proteinExistence type="predicted"/>
<feature type="coiled-coil region" evidence="1">
    <location>
        <begin position="418"/>
        <end position="452"/>
    </location>
</feature>
<protein>
    <submittedName>
        <fullName evidence="3">Uncharacterized protein</fullName>
    </submittedName>
</protein>
<dbReference type="Proteomes" id="UP000693981">
    <property type="component" value="Unassembled WGS sequence"/>
</dbReference>
<feature type="region of interest" description="Disordered" evidence="2">
    <location>
        <begin position="1480"/>
        <end position="1503"/>
    </location>
</feature>
<feature type="region of interest" description="Disordered" evidence="2">
    <location>
        <begin position="204"/>
        <end position="238"/>
    </location>
</feature>
<name>A0A8T1X3L9_9STRA</name>
<organism evidence="3 4">
    <name type="scientific">Phytophthora boehmeriae</name>
    <dbReference type="NCBI Taxonomy" id="109152"/>
    <lineage>
        <taxon>Eukaryota</taxon>
        <taxon>Sar</taxon>
        <taxon>Stramenopiles</taxon>
        <taxon>Oomycota</taxon>
        <taxon>Peronosporomycetes</taxon>
        <taxon>Peronosporales</taxon>
        <taxon>Peronosporaceae</taxon>
        <taxon>Phytophthora</taxon>
    </lineage>
</organism>
<feature type="compositionally biased region" description="Polar residues" evidence="2">
    <location>
        <begin position="54"/>
        <end position="76"/>
    </location>
</feature>
<accession>A0A8T1X3L9</accession>
<feature type="region of interest" description="Disordered" evidence="2">
    <location>
        <begin position="44"/>
        <end position="116"/>
    </location>
</feature>
<evidence type="ECO:0000256" key="2">
    <source>
        <dbReference type="SAM" id="MobiDB-lite"/>
    </source>
</evidence>
<feature type="region of interest" description="Disordered" evidence="2">
    <location>
        <begin position="559"/>
        <end position="632"/>
    </location>
</feature>
<feature type="coiled-coil region" evidence="1">
    <location>
        <begin position="261"/>
        <end position="394"/>
    </location>
</feature>
<evidence type="ECO:0000256" key="1">
    <source>
        <dbReference type="SAM" id="Coils"/>
    </source>
</evidence>
<feature type="compositionally biased region" description="Low complexity" evidence="2">
    <location>
        <begin position="587"/>
        <end position="596"/>
    </location>
</feature>
<evidence type="ECO:0000313" key="3">
    <source>
        <dbReference type="EMBL" id="KAG7400687.1"/>
    </source>
</evidence>
<sequence length="1842" mass="200088">MEYAGRSMEYVPPSRVAKMAVPSPRARPGSTAVAVATARRSEYGSGGSILPVLTPTNSANASKRGSWVTTPRSSNDTGEDDLFQSAADSFAPPPRRAEVAAARRSEAARQRPTDALFASEAEQSQLAYMEQMYGTINLLNAELEHERRRNRAAPEAAADRLPASQPPKRDYNVYEEDTPITYGEFDDAPSRLVVAETPVAPSYSPRRLRAVPSSQPSTQHRVARPPVSPRTAPSSQDEELCATLGKNAELHIRSKDMERIVQKTELELELARKHIKMTERRAESREEKLRELLKEKLQWQKELKATRAQVVEEKMRQVDLFRDVEAAKRQFAADIEALEQDQRADQEENAHLRSQANEMRAQLNFQARKMEDMARQAQDEKERFVALVEDTRRRFREWKEGEAAALEAAREQAVRKLKTEYELKIERHLDEKQKLRDKVNDLEVSMQLLQKDRTLSPLELTLRKTTILGSKDNSGIVVAEQIETQSRILELENLLAHSQEYQARQAAIIKLSESTISRLMQEREVTALENLSLHPLGMESQRFRPDDNLYDADFTGSVAASSPVRRGTPPVTPSRNRQHGSELPVARSPRSRSQTPRRGDLEASILSATPSDNVPESAPSPVDRTANQSTINGDVAPTTRELELMKQLAQLRQELSETQAKSTKATCSNVDGVEARNNGEVASNIAAVIKEAVEAPTKDDVVIDEKNIAEAPQENSAVESEATSTNIDKLLLEEAKEPVGELSDVPEDPNVNEKWQTDSIISTDATETELHRVMESEPMSKMTTAAAVVSCSASSNLVPANEGHPNNQHNDNDGSQEDKRMDSSFLMGNDLVDAPAHNYEVCDEDGFCKLEGAHTLNYEDFSQPPQDEEEVGCPVDPELAGENLLEGTEADTEDLEETTLVVKSETILGNVNADGEADLSEMSKPPTIPLVEMSALEASSENADVSVGTGIEIESWDMTPISLEKTTTNHGTPIPNTDIEDNRGATIAQLENPSDDCKLDTRISANTADTVTGFAATESPDTASAAATEEAVNELKEEQQFPTTSAILSATLSQCDVAKFQATEDEVQLTPETSNLDSGVPLSSCTPDTTCVAESFVTIVGCAAIALVNSSSQGNAPSREGDIKKFIGRPESAPIDPPNHVNPTGTTRADCNEPGSDTKHEDDLIADEVSDATDTKRLAVDTVQQNNMDEQCGAMDAGGSDLAFAVKDYTETERFQAKELAKMFVEEVLENFPVTDYHAEIADGNKENSFDPSPPTEFEEASVNFGRGEARSLVSTAVFEADQVAIQDPPAPASLRAVESPLLIEAEKYAESKRVDYPDIDDMCGIVDGTIATDAETGTSGKSGCNADVEIEAHHDTKSSEENLNDLAPNVDTQAIAVDEIETKSLSLKSGSYTEEVNNQENEKFHFESQHRPNENCTPSEEFKVSNAIPIESVSSGAVSKTEVPISTDGCNSCTQDIATTVAKFFASQIIAEVVSSFPRHNENNNTEEDRLNRISDSGSDDAVDVESTSAALNEMLVSENTLPVNSAEAKQPLDAGKNDLTSDQPFCSTDKSVDINNENGSIPKTALLSTGTVNKEGTIVNESAKALIGAVIAHVITSKDSTPHENGTSAIDEEKAAINEIATELVDAVKELVDAVIAHVIANKELMPHVNITPAINSVVNMNGEGEDKAVEPLRKTNGIAVSTEMAEMALTSANDGTVEICDSSLQVPLTGVAEECNFKEPCRLPADNQDDVAGQNIDLLLNDVIDRVEQSYNAESLVPSIGVACNNSPLGAEDIAQTSSTNREVSTNNNRMPFPDSTSAVVIAPISLDANGEVMHALQVVDMPKIADIIVTEADDGAYQ</sequence>
<evidence type="ECO:0000313" key="4">
    <source>
        <dbReference type="Proteomes" id="UP000693981"/>
    </source>
</evidence>
<comment type="caution">
    <text evidence="3">The sequence shown here is derived from an EMBL/GenBank/DDBJ whole genome shotgun (WGS) entry which is preliminary data.</text>
</comment>
<keyword evidence="4" id="KW-1185">Reference proteome</keyword>
<feature type="region of interest" description="Disordered" evidence="2">
    <location>
        <begin position="1128"/>
        <end position="1163"/>
    </location>
</feature>
<feature type="compositionally biased region" description="Basic and acidic residues" evidence="2">
    <location>
        <begin position="95"/>
        <end position="112"/>
    </location>
</feature>
<keyword evidence="1" id="KW-0175">Coiled coil</keyword>
<gene>
    <name evidence="3" type="ORF">PHYBOEH_004734</name>
</gene>
<feature type="compositionally biased region" description="Basic and acidic residues" evidence="2">
    <location>
        <begin position="1480"/>
        <end position="1494"/>
    </location>
</feature>
<feature type="region of interest" description="Disordered" evidence="2">
    <location>
        <begin position="796"/>
        <end position="821"/>
    </location>
</feature>
<dbReference type="EMBL" id="JAGDFL010000025">
    <property type="protein sequence ID" value="KAG7400687.1"/>
    <property type="molecule type" value="Genomic_DNA"/>
</dbReference>